<sequence length="233" mass="26462">MSVTIQGLFSSSMDPGVVEHVFLDKTLNASSHWLGATYHLADIHVTEVKPSVHLQADKATSSPSPQHFQLNFTVTNLPYFQDIAQPDTTKHQRNKRSIENALNQLFRNSSIKSSFSDCQDLRALNHTGVDSQCNVSPRAQRIDRVAIYEEFLWLTQNGTQLQNFTLDRSSVLVDGYSPNRHDALTENPDLPFWAIILICLAALLVLIICLLFCFLVTMCLRKKERDYKIQKLQ</sequence>
<reference evidence="4" key="3">
    <citation type="submission" date="2018-12" db="EMBL/GenBank/DDBJ databases">
        <title>G10K-VGP greater horseshoe bat female genome, primary haplotype.</title>
        <authorList>
            <person name="Teeling E."/>
            <person name="Myers G."/>
            <person name="Vernes S."/>
            <person name="Pippel M."/>
            <person name="Winkler S."/>
            <person name="Fedrigo O."/>
            <person name="Rhie A."/>
            <person name="Koren S."/>
            <person name="Phillippy A."/>
            <person name="Lewin H."/>
            <person name="Damas J."/>
            <person name="Howe K."/>
            <person name="Mountcastle J."/>
            <person name="Jarvis E.D."/>
        </authorList>
    </citation>
    <scope>NUCLEOTIDE SEQUENCE [LARGE SCALE GENOMIC DNA]</scope>
</reference>
<dbReference type="PANTHER" id="PTHR14672">
    <property type="entry name" value="MUCIN-16"/>
    <property type="match status" value="1"/>
</dbReference>
<feature type="domain" description="SEA" evidence="2">
    <location>
        <begin position="64"/>
        <end position="178"/>
    </location>
</feature>
<dbReference type="InterPro" id="IPR000082">
    <property type="entry name" value="SEA_dom"/>
</dbReference>
<dbReference type="PANTHER" id="PTHR14672:SF1">
    <property type="entry name" value="MUCIN-16"/>
    <property type="match status" value="1"/>
</dbReference>
<evidence type="ECO:0000313" key="3">
    <source>
        <dbReference type="Ensembl" id="ENSRFEP00010013460.1"/>
    </source>
</evidence>
<keyword evidence="1" id="KW-1133">Transmembrane helix</keyword>
<reference evidence="3 4" key="2">
    <citation type="journal article" date="2018" name="Annu Rev Anim Biosci">
        <title>Bat Biology, Genomes, and the Bat1K Project: To Generate Chromosome-Level Genomes for All Living Bat Species.</title>
        <authorList>
            <person name="Teeling E.C."/>
            <person name="Vernes S.C."/>
            <person name="Davalos L.M."/>
            <person name="Ray D.A."/>
            <person name="Gilbert M.T.P."/>
            <person name="Myers E."/>
        </authorList>
    </citation>
    <scope>NUCLEOTIDE SEQUENCE</scope>
</reference>
<accession>A0A671EK48</accession>
<dbReference type="Pfam" id="PF01390">
    <property type="entry name" value="SEA"/>
    <property type="match status" value="1"/>
</dbReference>
<dbReference type="SUPFAM" id="SSF82671">
    <property type="entry name" value="SEA domain"/>
    <property type="match status" value="1"/>
</dbReference>
<dbReference type="InterPro" id="IPR036364">
    <property type="entry name" value="SEA_dom_sf"/>
</dbReference>
<feature type="transmembrane region" description="Helical" evidence="1">
    <location>
        <begin position="192"/>
        <end position="220"/>
    </location>
</feature>
<organism evidence="3 4">
    <name type="scientific">Rhinolophus ferrumequinum</name>
    <name type="common">Greater horseshoe bat</name>
    <dbReference type="NCBI Taxonomy" id="59479"/>
    <lineage>
        <taxon>Eukaryota</taxon>
        <taxon>Metazoa</taxon>
        <taxon>Chordata</taxon>
        <taxon>Craniata</taxon>
        <taxon>Vertebrata</taxon>
        <taxon>Euteleostomi</taxon>
        <taxon>Mammalia</taxon>
        <taxon>Eutheria</taxon>
        <taxon>Laurasiatheria</taxon>
        <taxon>Chiroptera</taxon>
        <taxon>Yinpterochiroptera</taxon>
        <taxon>Rhinolophoidea</taxon>
        <taxon>Rhinolophidae</taxon>
        <taxon>Rhinolophinae</taxon>
        <taxon>Rhinolophus</taxon>
    </lineage>
</organism>
<protein>
    <recommendedName>
        <fullName evidence="2">SEA domain-containing protein</fullName>
    </recommendedName>
</protein>
<evidence type="ECO:0000313" key="4">
    <source>
        <dbReference type="Proteomes" id="UP000472240"/>
    </source>
</evidence>
<dbReference type="OMA" id="ISSHWLG"/>
<reference evidence="3" key="4">
    <citation type="submission" date="2025-08" db="UniProtKB">
        <authorList>
            <consortium name="Ensembl"/>
        </authorList>
    </citation>
    <scope>IDENTIFICATION</scope>
</reference>
<keyword evidence="4" id="KW-1185">Reference proteome</keyword>
<dbReference type="InParanoid" id="A0A671EK48"/>
<dbReference type="Ensembl" id="ENSRFET00010014731.1">
    <property type="protein sequence ID" value="ENSRFEP00010013460.1"/>
    <property type="gene ID" value="ENSRFEG00010009151.1"/>
</dbReference>
<reference evidence="3 4" key="1">
    <citation type="journal article" date="2015" name="Annu Rev Anim Biosci">
        <title>The Genome 10K Project: a way forward.</title>
        <authorList>
            <person name="Koepfli K.P."/>
            <person name="Paten B."/>
            <person name="O'Brien S.J."/>
            <person name="Koepfli K.P."/>
            <person name="Paten B."/>
            <person name="Antunes A."/>
            <person name="Belov K."/>
            <person name="Bustamante C."/>
            <person name="Castoe T.A."/>
            <person name="Clawson H."/>
            <person name="Crawford A.J."/>
            <person name="Diekhans M."/>
            <person name="Distel D."/>
            <person name="Durbin R."/>
            <person name="Earl D."/>
            <person name="Fujita M.K."/>
            <person name="Gamble T."/>
            <person name="Georges A."/>
            <person name="Gemmell N."/>
            <person name="Gilbert M.T."/>
            <person name="Graves J.M."/>
            <person name="Green R.E."/>
            <person name="Hickey G."/>
            <person name="Jarvis E.D."/>
            <person name="Johnson W."/>
            <person name="Komissarov A."/>
            <person name="Korf I."/>
            <person name="Kuhn R."/>
            <person name="Larkin D.M."/>
            <person name="Lewin H."/>
            <person name="Lopez J.V."/>
            <person name="Ma J."/>
            <person name="Marques-Bonet T."/>
            <person name="Miller W."/>
            <person name="Murphy R."/>
            <person name="Pevzner P."/>
            <person name="Shapiro B."/>
            <person name="Steiner C."/>
            <person name="Tamazian G."/>
            <person name="Venkatesh B."/>
            <person name="Wang J."/>
            <person name="Wayne R."/>
            <person name="Wiley E."/>
            <person name="Yang H."/>
            <person name="Zhang G."/>
            <person name="Haussler D."/>
            <person name="Ryder O."/>
            <person name="O'Brien S.J."/>
        </authorList>
    </citation>
    <scope>NUCLEOTIDE SEQUENCE</scope>
</reference>
<evidence type="ECO:0000259" key="2">
    <source>
        <dbReference type="PROSITE" id="PS50024"/>
    </source>
</evidence>
<dbReference type="Gene3D" id="3.30.70.960">
    <property type="entry name" value="SEA domain"/>
    <property type="match status" value="1"/>
</dbReference>
<dbReference type="InterPro" id="IPR028850">
    <property type="entry name" value="MUC16"/>
</dbReference>
<dbReference type="PROSITE" id="PS50024">
    <property type="entry name" value="SEA"/>
    <property type="match status" value="1"/>
</dbReference>
<keyword evidence="1" id="KW-0812">Transmembrane</keyword>
<dbReference type="GeneTree" id="ENSGT00440000039287"/>
<evidence type="ECO:0000256" key="1">
    <source>
        <dbReference type="SAM" id="Phobius"/>
    </source>
</evidence>
<dbReference type="Proteomes" id="UP000472240">
    <property type="component" value="Chromosome 18"/>
</dbReference>
<proteinExistence type="predicted"/>
<reference evidence="3" key="5">
    <citation type="submission" date="2025-09" db="UniProtKB">
        <authorList>
            <consortium name="Ensembl"/>
        </authorList>
    </citation>
    <scope>IDENTIFICATION</scope>
</reference>
<keyword evidence="1" id="KW-0472">Membrane</keyword>
<name>A0A671EK48_RHIFE</name>
<dbReference type="AlphaFoldDB" id="A0A671EK48"/>